<protein>
    <submittedName>
        <fullName evidence="2">Sugar ABC transporter permease</fullName>
    </submittedName>
</protein>
<keyword evidence="3" id="KW-1185">Reference proteome</keyword>
<accession>A0ABY2P8C5</accession>
<proteinExistence type="predicted"/>
<dbReference type="Proteomes" id="UP000306274">
    <property type="component" value="Unassembled WGS sequence"/>
</dbReference>
<feature type="non-terminal residue" evidence="2">
    <location>
        <position position="48"/>
    </location>
</feature>
<reference evidence="2 3" key="1">
    <citation type="submission" date="2019-04" db="EMBL/GenBank/DDBJ databases">
        <title>Streptomyces rhizosphaericola sp. nov., an actinobacterium isolated from the wheat rhizosphere.</title>
        <authorList>
            <person name="Vargas Hoyos H.A."/>
            <person name="Santos S.N."/>
            <person name="Genuario D.B."/>
            <person name="Melo I.S."/>
            <person name="Da Silva L.J."/>
            <person name="Da Silva F.S.P."/>
            <person name="Zucchi T.D."/>
        </authorList>
    </citation>
    <scope>NUCLEOTIDE SEQUENCE [LARGE SCALE GENOMIC DNA]</scope>
    <source>
        <strain evidence="2 3">1AS2c</strain>
    </source>
</reference>
<comment type="caution">
    <text evidence="2">The sequence shown here is derived from an EMBL/GenBank/DDBJ whole genome shotgun (WGS) entry which is preliminary data.</text>
</comment>
<name>A0ABY2P8C5_9ACTN</name>
<feature type="region of interest" description="Disordered" evidence="1">
    <location>
        <begin position="1"/>
        <end position="48"/>
    </location>
</feature>
<dbReference type="EMBL" id="SRZK01000369">
    <property type="protein sequence ID" value="TGZ03270.1"/>
    <property type="molecule type" value="Genomic_DNA"/>
</dbReference>
<evidence type="ECO:0000256" key="1">
    <source>
        <dbReference type="SAM" id="MobiDB-lite"/>
    </source>
</evidence>
<evidence type="ECO:0000313" key="3">
    <source>
        <dbReference type="Proteomes" id="UP000306274"/>
    </source>
</evidence>
<evidence type="ECO:0000313" key="2">
    <source>
        <dbReference type="EMBL" id="TGZ03270.1"/>
    </source>
</evidence>
<gene>
    <name evidence="2" type="ORF">E5Z02_26915</name>
</gene>
<feature type="compositionally biased region" description="Pro residues" evidence="1">
    <location>
        <begin position="7"/>
        <end position="24"/>
    </location>
</feature>
<sequence length="48" mass="5059">MKTTSQPAPPAVTRPAGTAPPPGDARPAGRGPHRPWRRRIADQATAYA</sequence>
<organism evidence="2 3">
    <name type="scientific">Streptomyces rhizosphaericola</name>
    <dbReference type="NCBI Taxonomy" id="2564098"/>
    <lineage>
        <taxon>Bacteria</taxon>
        <taxon>Bacillati</taxon>
        <taxon>Actinomycetota</taxon>
        <taxon>Actinomycetes</taxon>
        <taxon>Kitasatosporales</taxon>
        <taxon>Streptomycetaceae</taxon>
        <taxon>Streptomyces</taxon>
    </lineage>
</organism>